<dbReference type="InterPro" id="IPR037185">
    <property type="entry name" value="EmrE-like"/>
</dbReference>
<dbReference type="InterPro" id="IPR000390">
    <property type="entry name" value="Small_drug/metabolite_transptr"/>
</dbReference>
<proteinExistence type="predicted"/>
<dbReference type="SUPFAM" id="SSF103481">
    <property type="entry name" value="Multidrug resistance efflux transporter EmrE"/>
    <property type="match status" value="1"/>
</dbReference>
<evidence type="ECO:0000256" key="1">
    <source>
        <dbReference type="ARBA" id="ARBA00004651"/>
    </source>
</evidence>
<dbReference type="AlphaFoldDB" id="F8N639"/>
<keyword evidence="7" id="KW-0448">Lipopolysaccharide biosynthesis</keyword>
<dbReference type="GO" id="GO:0009245">
    <property type="term" value="P:lipid A biosynthetic process"/>
    <property type="evidence" value="ECO:0007669"/>
    <property type="project" value="UniProtKB-KW"/>
</dbReference>
<feature type="transmembrane region" description="Helical" evidence="11">
    <location>
        <begin position="47"/>
        <end position="67"/>
    </location>
</feature>
<evidence type="ECO:0000313" key="13">
    <source>
        <dbReference type="EMBL" id="EGN58212.1"/>
    </source>
</evidence>
<dbReference type="Proteomes" id="UP000002772">
    <property type="component" value="Unassembled WGS sequence"/>
</dbReference>
<comment type="subcellular location">
    <subcellularLocation>
        <location evidence="1">Cell membrane</location>
        <topology evidence="1">Multi-pass membrane protein</topology>
    </subcellularLocation>
</comment>
<protein>
    <recommendedName>
        <fullName evidence="12">EamA domain-containing protein</fullName>
    </recommendedName>
</protein>
<evidence type="ECO:0000256" key="6">
    <source>
        <dbReference type="ARBA" id="ARBA00022692"/>
    </source>
</evidence>
<keyword evidence="8 11" id="KW-1133">Transmembrane helix</keyword>
<dbReference type="HOGENOM" id="CLU_131462_0_0_10"/>
<evidence type="ECO:0000256" key="9">
    <source>
        <dbReference type="ARBA" id="ARBA00023098"/>
    </source>
</evidence>
<evidence type="ECO:0000313" key="14">
    <source>
        <dbReference type="Proteomes" id="UP000002772"/>
    </source>
</evidence>
<dbReference type="Pfam" id="PF00892">
    <property type="entry name" value="EamA"/>
    <property type="match status" value="1"/>
</dbReference>
<evidence type="ECO:0000256" key="2">
    <source>
        <dbReference type="ARBA" id="ARBA00022475"/>
    </source>
</evidence>
<gene>
    <name evidence="13" type="ORF">Premu_2867</name>
</gene>
<dbReference type="GO" id="GO:0022857">
    <property type="term" value="F:transmembrane transporter activity"/>
    <property type="evidence" value="ECO:0007669"/>
    <property type="project" value="InterPro"/>
</dbReference>
<keyword evidence="9" id="KW-0443">Lipid metabolism</keyword>
<evidence type="ECO:0000256" key="5">
    <source>
        <dbReference type="ARBA" id="ARBA00022556"/>
    </source>
</evidence>
<dbReference type="PANTHER" id="PTHR30561:SF9">
    <property type="entry name" value="4-AMINO-4-DEOXY-L-ARABINOSE-PHOSPHOUNDECAPRENOL FLIPPASE SUBUNIT ARNF-RELATED"/>
    <property type="match status" value="1"/>
</dbReference>
<keyword evidence="14" id="KW-1185">Reference proteome</keyword>
<dbReference type="Gene3D" id="1.10.3730.20">
    <property type="match status" value="1"/>
</dbReference>
<evidence type="ECO:0000256" key="3">
    <source>
        <dbReference type="ARBA" id="ARBA00022516"/>
    </source>
</evidence>
<evidence type="ECO:0000256" key="8">
    <source>
        <dbReference type="ARBA" id="ARBA00022989"/>
    </source>
</evidence>
<keyword evidence="10 11" id="KW-0472">Membrane</keyword>
<dbReference type="STRING" id="688246.Premu_2867"/>
<keyword evidence="6 11" id="KW-0812">Transmembrane</keyword>
<keyword evidence="3" id="KW-0444">Lipid biosynthesis</keyword>
<feature type="transmembrane region" description="Helical" evidence="11">
    <location>
        <begin position="100"/>
        <end position="117"/>
    </location>
</feature>
<feature type="domain" description="EamA" evidence="12">
    <location>
        <begin position="7"/>
        <end position="117"/>
    </location>
</feature>
<name>F8N639_9BACT</name>
<dbReference type="GO" id="GO:0005886">
    <property type="term" value="C:plasma membrane"/>
    <property type="evidence" value="ECO:0007669"/>
    <property type="project" value="UniProtKB-SubCell"/>
</dbReference>
<evidence type="ECO:0000256" key="7">
    <source>
        <dbReference type="ARBA" id="ARBA00022985"/>
    </source>
</evidence>
<dbReference type="PANTHER" id="PTHR30561">
    <property type="entry name" value="SMR FAMILY PROTON-DEPENDENT DRUG EFFLUX TRANSPORTER SUGE"/>
    <property type="match status" value="1"/>
</dbReference>
<evidence type="ECO:0000259" key="12">
    <source>
        <dbReference type="Pfam" id="PF00892"/>
    </source>
</evidence>
<reference evidence="14" key="1">
    <citation type="journal article" date="2011" name="Stand. Genomic Sci.">
        <title>Non-contiguous finished genome sequence of the opportunistic oral pathogen Prevotella multisaccharivorax type strain (PPPA20).</title>
        <authorList>
            <person name="Pati A."/>
            <person name="Gronow S."/>
            <person name="Lu M."/>
            <person name="Lapidus A."/>
            <person name="Nolan M."/>
            <person name="Lucas S."/>
            <person name="Hammon N."/>
            <person name="Deshpande S."/>
            <person name="Cheng J.F."/>
            <person name="Tapia R."/>
            <person name="Han C."/>
            <person name="Goodwin L."/>
            <person name="Pitluck S."/>
            <person name="Liolios K."/>
            <person name="Pagani I."/>
            <person name="Mavromatis K."/>
            <person name="Mikhailova N."/>
            <person name="Huntemann M."/>
            <person name="Chen A."/>
            <person name="Palaniappan K."/>
            <person name="Land M."/>
            <person name="Hauser L."/>
            <person name="Detter J.C."/>
            <person name="Brambilla E.M."/>
            <person name="Rohde M."/>
            <person name="Goker M."/>
            <person name="Woyke T."/>
            <person name="Bristow J."/>
            <person name="Eisen J.A."/>
            <person name="Markowitz V."/>
            <person name="Hugenholtz P."/>
            <person name="Kyrpides N.C."/>
            <person name="Klenk H.P."/>
            <person name="Ivanova N."/>
        </authorList>
    </citation>
    <scope>NUCLEOTIDE SEQUENCE [LARGE SCALE GENOMIC DNA]</scope>
    <source>
        <strain evidence="14">DSM 17128</strain>
    </source>
</reference>
<keyword evidence="2" id="KW-1003">Cell membrane</keyword>
<dbReference type="EMBL" id="GL945017">
    <property type="protein sequence ID" value="EGN58212.1"/>
    <property type="molecule type" value="Genomic_DNA"/>
</dbReference>
<evidence type="ECO:0000256" key="10">
    <source>
        <dbReference type="ARBA" id="ARBA00023136"/>
    </source>
</evidence>
<organism evidence="13 14">
    <name type="scientific">Hallella multisaccharivorax DSM 17128</name>
    <dbReference type="NCBI Taxonomy" id="688246"/>
    <lineage>
        <taxon>Bacteria</taxon>
        <taxon>Pseudomonadati</taxon>
        <taxon>Bacteroidota</taxon>
        <taxon>Bacteroidia</taxon>
        <taxon>Bacteroidales</taxon>
        <taxon>Prevotellaceae</taxon>
        <taxon>Hallella</taxon>
    </lineage>
</organism>
<feature type="transmembrane region" description="Helical" evidence="11">
    <location>
        <begin position="74"/>
        <end position="94"/>
    </location>
</feature>
<sequence>MMWRVLPLAIAQSALLAGGQVFLKYALMRMKSFEWTWAFWGSMLTNWQFAACGLCFLLASLLWMYMLKVFPLSVAYPLGSLSYVFGMVAAILCFHETVSVYRWMGVALIMAGCCLIVK</sequence>
<accession>F8N639</accession>
<evidence type="ECO:0000256" key="4">
    <source>
        <dbReference type="ARBA" id="ARBA00022519"/>
    </source>
</evidence>
<dbReference type="GO" id="GO:0009103">
    <property type="term" value="P:lipopolysaccharide biosynthetic process"/>
    <property type="evidence" value="ECO:0007669"/>
    <property type="project" value="UniProtKB-KW"/>
</dbReference>
<dbReference type="InterPro" id="IPR000620">
    <property type="entry name" value="EamA_dom"/>
</dbReference>
<dbReference type="eggNOG" id="COG2510">
    <property type="taxonomic scope" value="Bacteria"/>
</dbReference>
<evidence type="ECO:0000256" key="11">
    <source>
        <dbReference type="SAM" id="Phobius"/>
    </source>
</evidence>
<keyword evidence="5" id="KW-0441">Lipid A biosynthesis</keyword>
<keyword evidence="4" id="KW-0997">Cell inner membrane</keyword>